<sequence>MEPTGCCTSPQLGGGGTMPPAGRPPYHAYRPCDPLTLPAAAAISGVCSAVPRA</sequence>
<evidence type="ECO:0000313" key="2">
    <source>
        <dbReference type="EMBL" id="MPC70905.1"/>
    </source>
</evidence>
<feature type="compositionally biased region" description="Polar residues" evidence="1">
    <location>
        <begin position="1"/>
        <end position="11"/>
    </location>
</feature>
<accession>A0A5B7HMR0</accession>
<proteinExistence type="predicted"/>
<organism evidence="2 3">
    <name type="scientific">Portunus trituberculatus</name>
    <name type="common">Swimming crab</name>
    <name type="synonym">Neptunus trituberculatus</name>
    <dbReference type="NCBI Taxonomy" id="210409"/>
    <lineage>
        <taxon>Eukaryota</taxon>
        <taxon>Metazoa</taxon>
        <taxon>Ecdysozoa</taxon>
        <taxon>Arthropoda</taxon>
        <taxon>Crustacea</taxon>
        <taxon>Multicrustacea</taxon>
        <taxon>Malacostraca</taxon>
        <taxon>Eumalacostraca</taxon>
        <taxon>Eucarida</taxon>
        <taxon>Decapoda</taxon>
        <taxon>Pleocyemata</taxon>
        <taxon>Brachyura</taxon>
        <taxon>Eubrachyura</taxon>
        <taxon>Portunoidea</taxon>
        <taxon>Portunidae</taxon>
        <taxon>Portuninae</taxon>
        <taxon>Portunus</taxon>
    </lineage>
</organism>
<dbReference type="Proteomes" id="UP000324222">
    <property type="component" value="Unassembled WGS sequence"/>
</dbReference>
<keyword evidence="3" id="KW-1185">Reference proteome</keyword>
<name>A0A5B7HMR0_PORTR</name>
<reference evidence="2 3" key="1">
    <citation type="submission" date="2019-05" db="EMBL/GenBank/DDBJ databases">
        <title>Another draft genome of Portunus trituberculatus and its Hox gene families provides insights of decapod evolution.</title>
        <authorList>
            <person name="Jeong J.-H."/>
            <person name="Song I."/>
            <person name="Kim S."/>
            <person name="Choi T."/>
            <person name="Kim D."/>
            <person name="Ryu S."/>
            <person name="Kim W."/>
        </authorList>
    </citation>
    <scope>NUCLEOTIDE SEQUENCE [LARGE SCALE GENOMIC DNA]</scope>
    <source>
        <tissue evidence="2">Muscle</tissue>
    </source>
</reference>
<feature type="region of interest" description="Disordered" evidence="1">
    <location>
        <begin position="1"/>
        <end position="23"/>
    </location>
</feature>
<dbReference type="EMBL" id="VSRR010031926">
    <property type="protein sequence ID" value="MPC70905.1"/>
    <property type="molecule type" value="Genomic_DNA"/>
</dbReference>
<dbReference type="AlphaFoldDB" id="A0A5B7HMR0"/>
<gene>
    <name evidence="2" type="ORF">E2C01_065167</name>
</gene>
<comment type="caution">
    <text evidence="2">The sequence shown here is derived from an EMBL/GenBank/DDBJ whole genome shotgun (WGS) entry which is preliminary data.</text>
</comment>
<protein>
    <submittedName>
        <fullName evidence="2">Uncharacterized protein</fullName>
    </submittedName>
</protein>
<evidence type="ECO:0000256" key="1">
    <source>
        <dbReference type="SAM" id="MobiDB-lite"/>
    </source>
</evidence>
<evidence type="ECO:0000313" key="3">
    <source>
        <dbReference type="Proteomes" id="UP000324222"/>
    </source>
</evidence>